<protein>
    <submittedName>
        <fullName evidence="1">Uncharacterized protein</fullName>
    </submittedName>
</protein>
<comment type="caution">
    <text evidence="1">The sequence shown here is derived from an EMBL/GenBank/DDBJ whole genome shotgun (WGS) entry which is preliminary data.</text>
</comment>
<name>A0ACB9CHW6_ARCLA</name>
<reference evidence="1 2" key="2">
    <citation type="journal article" date="2022" name="Mol. Ecol. Resour.">
        <title>The genomes of chicory, endive, great burdock and yacon provide insights into Asteraceae paleo-polyploidization history and plant inulin production.</title>
        <authorList>
            <person name="Fan W."/>
            <person name="Wang S."/>
            <person name="Wang H."/>
            <person name="Wang A."/>
            <person name="Jiang F."/>
            <person name="Liu H."/>
            <person name="Zhao H."/>
            <person name="Xu D."/>
            <person name="Zhang Y."/>
        </authorList>
    </citation>
    <scope>NUCLEOTIDE SEQUENCE [LARGE SCALE GENOMIC DNA]</scope>
    <source>
        <strain evidence="2">cv. Niubang</strain>
    </source>
</reference>
<reference evidence="2" key="1">
    <citation type="journal article" date="2022" name="Mol. Ecol. Resour.">
        <title>The genomes of chicory, endive, great burdock and yacon provide insights into Asteraceae palaeo-polyploidization history and plant inulin production.</title>
        <authorList>
            <person name="Fan W."/>
            <person name="Wang S."/>
            <person name="Wang H."/>
            <person name="Wang A."/>
            <person name="Jiang F."/>
            <person name="Liu H."/>
            <person name="Zhao H."/>
            <person name="Xu D."/>
            <person name="Zhang Y."/>
        </authorList>
    </citation>
    <scope>NUCLEOTIDE SEQUENCE [LARGE SCALE GENOMIC DNA]</scope>
    <source>
        <strain evidence="2">cv. Niubang</strain>
    </source>
</reference>
<accession>A0ACB9CHW6</accession>
<sequence>MWCQNERCEFQIIVGFSLGCDIGDELIVGDINGWRWFPTMELVASNRYDLDLFCDHSTIVVDLLRVTTLIVEMNSNGGGE</sequence>
<gene>
    <name evidence="1" type="ORF">L6452_13356</name>
</gene>
<dbReference type="EMBL" id="CM042050">
    <property type="protein sequence ID" value="KAI3733898.1"/>
    <property type="molecule type" value="Genomic_DNA"/>
</dbReference>
<keyword evidence="2" id="KW-1185">Reference proteome</keyword>
<organism evidence="1 2">
    <name type="scientific">Arctium lappa</name>
    <name type="common">Greater burdock</name>
    <name type="synonym">Lappa major</name>
    <dbReference type="NCBI Taxonomy" id="4217"/>
    <lineage>
        <taxon>Eukaryota</taxon>
        <taxon>Viridiplantae</taxon>
        <taxon>Streptophyta</taxon>
        <taxon>Embryophyta</taxon>
        <taxon>Tracheophyta</taxon>
        <taxon>Spermatophyta</taxon>
        <taxon>Magnoliopsida</taxon>
        <taxon>eudicotyledons</taxon>
        <taxon>Gunneridae</taxon>
        <taxon>Pentapetalae</taxon>
        <taxon>asterids</taxon>
        <taxon>campanulids</taxon>
        <taxon>Asterales</taxon>
        <taxon>Asteraceae</taxon>
        <taxon>Carduoideae</taxon>
        <taxon>Cardueae</taxon>
        <taxon>Arctiinae</taxon>
        <taxon>Arctium</taxon>
    </lineage>
</organism>
<evidence type="ECO:0000313" key="1">
    <source>
        <dbReference type="EMBL" id="KAI3733898.1"/>
    </source>
</evidence>
<dbReference type="Proteomes" id="UP001055879">
    <property type="component" value="Linkage Group LG04"/>
</dbReference>
<evidence type="ECO:0000313" key="2">
    <source>
        <dbReference type="Proteomes" id="UP001055879"/>
    </source>
</evidence>
<proteinExistence type="predicted"/>